<reference evidence="2 3" key="1">
    <citation type="journal article" date="2018" name="G3 (Bethesda)">
        <title>Phylogenetic and Phylogenomic Definition of Rhizopus Species.</title>
        <authorList>
            <person name="Gryganskyi A.P."/>
            <person name="Golan J."/>
            <person name="Dolatabadi S."/>
            <person name="Mondo S."/>
            <person name="Robb S."/>
            <person name="Idnurm A."/>
            <person name="Muszewska A."/>
            <person name="Steczkiewicz K."/>
            <person name="Masonjones S."/>
            <person name="Liao H.L."/>
            <person name="Gajdeczka M.T."/>
            <person name="Anike F."/>
            <person name="Vuek A."/>
            <person name="Anishchenko I.M."/>
            <person name="Voigt K."/>
            <person name="de Hoog G.S."/>
            <person name="Smith M.E."/>
            <person name="Heitman J."/>
            <person name="Vilgalys R."/>
            <person name="Stajich J.E."/>
        </authorList>
    </citation>
    <scope>NUCLEOTIDE SEQUENCE [LARGE SCALE GENOMIC DNA]</scope>
    <source>
        <strain evidence="2 3">CBS 357.93</strain>
    </source>
</reference>
<dbReference type="EMBL" id="PJQL01005266">
    <property type="protein sequence ID" value="RCH78310.1"/>
    <property type="molecule type" value="Genomic_DNA"/>
</dbReference>
<accession>A0A367IKW9</accession>
<evidence type="ECO:0000313" key="2">
    <source>
        <dbReference type="EMBL" id="RCH78310.1"/>
    </source>
</evidence>
<keyword evidence="3" id="KW-1185">Reference proteome</keyword>
<gene>
    <name evidence="2" type="ORF">CU097_001502</name>
</gene>
<evidence type="ECO:0000313" key="3">
    <source>
        <dbReference type="Proteomes" id="UP000252139"/>
    </source>
</evidence>
<dbReference type="Proteomes" id="UP000252139">
    <property type="component" value="Unassembled WGS sequence"/>
</dbReference>
<organism evidence="2 3">
    <name type="scientific">Rhizopus azygosporus</name>
    <name type="common">Rhizopus microsporus var. azygosporus</name>
    <dbReference type="NCBI Taxonomy" id="86630"/>
    <lineage>
        <taxon>Eukaryota</taxon>
        <taxon>Fungi</taxon>
        <taxon>Fungi incertae sedis</taxon>
        <taxon>Mucoromycota</taxon>
        <taxon>Mucoromycotina</taxon>
        <taxon>Mucoromycetes</taxon>
        <taxon>Mucorales</taxon>
        <taxon>Mucorineae</taxon>
        <taxon>Rhizopodaceae</taxon>
        <taxon>Rhizopus</taxon>
    </lineage>
</organism>
<dbReference type="AlphaFoldDB" id="A0A367IKW9"/>
<feature type="coiled-coil region" evidence="1">
    <location>
        <begin position="113"/>
        <end position="140"/>
    </location>
</feature>
<comment type="caution">
    <text evidence="2">The sequence shown here is derived from an EMBL/GenBank/DDBJ whole genome shotgun (WGS) entry which is preliminary data.</text>
</comment>
<sequence>MNQENKQVEESFSMNIDAYLVELYQQQGYEVAFAAALDFIKITEADHIHPINDAYDAGGIPITRTQFATLMLEGLNIFPTEPCIDQEEAIYGPNDDWQVEDDKEFLKAIEGLIRQQYNEYKAAKGELARLEQLRESISDVLARNISYWAHFRLRKPAKNHQDVSLYLTAKQ</sequence>
<name>A0A367IKW9_RHIAZ</name>
<keyword evidence="1" id="KW-0175">Coiled coil</keyword>
<evidence type="ECO:0000256" key="1">
    <source>
        <dbReference type="SAM" id="Coils"/>
    </source>
</evidence>
<feature type="non-terminal residue" evidence="2">
    <location>
        <position position="171"/>
    </location>
</feature>
<proteinExistence type="predicted"/>
<dbReference type="OrthoDB" id="2207105at2759"/>
<protein>
    <submittedName>
        <fullName evidence="2">Uncharacterized protein</fullName>
    </submittedName>
</protein>